<reference evidence="1 2" key="1">
    <citation type="journal article" date="2018" name="Elife">
        <title>Discovery and characterization of a prevalent human gut bacterial enzyme sufficient for the inactivation of a family of plant toxins.</title>
        <authorList>
            <person name="Koppel N."/>
            <person name="Bisanz J.E."/>
            <person name="Pandelia M.E."/>
            <person name="Turnbaugh P.J."/>
            <person name="Balskus E.P."/>
        </authorList>
    </citation>
    <scope>NUCLEOTIDE SEQUENCE [LARGE SCALE GENOMIC DNA]</scope>
    <source>
        <strain evidence="1 2">3C</strain>
    </source>
</reference>
<gene>
    <name evidence="1" type="ORF">C1877_03980</name>
</gene>
<dbReference type="GeneID" id="78358872"/>
<dbReference type="Pfam" id="PF05973">
    <property type="entry name" value="Gp49"/>
    <property type="match status" value="1"/>
</dbReference>
<dbReference type="AlphaFoldDB" id="A0A369M649"/>
<protein>
    <submittedName>
        <fullName evidence="1">Type II toxin-antitoxin system RelE/ParE family toxin</fullName>
    </submittedName>
</protein>
<name>A0A369M649_9ACTN</name>
<dbReference type="EMBL" id="PPTS01000002">
    <property type="protein sequence ID" value="RDB66349.1"/>
    <property type="molecule type" value="Genomic_DNA"/>
</dbReference>
<dbReference type="InterPro" id="IPR009241">
    <property type="entry name" value="HigB-like"/>
</dbReference>
<evidence type="ECO:0000313" key="2">
    <source>
        <dbReference type="Proteomes" id="UP000254000"/>
    </source>
</evidence>
<proteinExistence type="predicted"/>
<dbReference type="RefSeq" id="WP_114568446.1">
    <property type="nucleotide sequence ID" value="NZ_CABMMS010000002.1"/>
</dbReference>
<evidence type="ECO:0000313" key="1">
    <source>
        <dbReference type="EMBL" id="RDB66349.1"/>
    </source>
</evidence>
<dbReference type="Proteomes" id="UP000254000">
    <property type="component" value="Unassembled WGS sequence"/>
</dbReference>
<sequence>MEEFEVVFYRRPNGTTPMDEFLESLPPKLNAKVHRDLGALREEAHRLREPQSKCMGGGLFELRSRQGDDIARSFYFFFSGDRIVVTNGFVKKTRKTPCRELARALAYKADWEERFDNG</sequence>
<accession>A0A369M649</accession>
<keyword evidence="2" id="KW-1185">Reference proteome</keyword>
<organism evidence="1 2">
    <name type="scientific">Gordonibacter pamelaeae</name>
    <dbReference type="NCBI Taxonomy" id="471189"/>
    <lineage>
        <taxon>Bacteria</taxon>
        <taxon>Bacillati</taxon>
        <taxon>Actinomycetota</taxon>
        <taxon>Coriobacteriia</taxon>
        <taxon>Eggerthellales</taxon>
        <taxon>Eggerthellaceae</taxon>
        <taxon>Gordonibacter</taxon>
    </lineage>
</organism>
<dbReference type="OrthoDB" id="3233388at2"/>
<comment type="caution">
    <text evidence="1">The sequence shown here is derived from an EMBL/GenBank/DDBJ whole genome shotgun (WGS) entry which is preliminary data.</text>
</comment>